<evidence type="ECO:0000256" key="13">
    <source>
        <dbReference type="SAM" id="MobiDB-lite"/>
    </source>
</evidence>
<dbReference type="GO" id="GO:0005524">
    <property type="term" value="F:ATP binding"/>
    <property type="evidence" value="ECO:0007669"/>
    <property type="project" value="UniProtKB-KW"/>
</dbReference>
<feature type="compositionally biased region" description="Polar residues" evidence="13">
    <location>
        <begin position="20"/>
        <end position="33"/>
    </location>
</feature>
<dbReference type="SUPFAM" id="SSF52402">
    <property type="entry name" value="Adenine nucleotide alpha hydrolases-like"/>
    <property type="match status" value="1"/>
</dbReference>
<dbReference type="GO" id="GO:0003919">
    <property type="term" value="F:FMN adenylyltransferase activity"/>
    <property type="evidence" value="ECO:0007669"/>
    <property type="project" value="UniProtKB-EC"/>
</dbReference>
<keyword evidence="5" id="KW-0808">Transferase</keyword>
<dbReference type="PANTHER" id="PTHR23293:SF9">
    <property type="entry name" value="FAD SYNTHASE"/>
    <property type="match status" value="1"/>
</dbReference>
<dbReference type="AlphaFoldDB" id="A0A178FQR9"/>
<dbReference type="Gene3D" id="3.40.50.620">
    <property type="entry name" value="HUPs"/>
    <property type="match status" value="1"/>
</dbReference>
<evidence type="ECO:0000256" key="1">
    <source>
        <dbReference type="ARBA" id="ARBA00004726"/>
    </source>
</evidence>
<dbReference type="PANTHER" id="PTHR23293">
    <property type="entry name" value="FAD SYNTHETASE-RELATED FMN ADENYLYLTRANSFERASE"/>
    <property type="match status" value="1"/>
</dbReference>
<feature type="compositionally biased region" description="Gly residues" evidence="13">
    <location>
        <begin position="9"/>
        <end position="18"/>
    </location>
</feature>
<evidence type="ECO:0000313" key="17">
    <source>
        <dbReference type="Proteomes" id="UP000243519"/>
    </source>
</evidence>
<keyword evidence="9" id="KW-0067">ATP-binding</keyword>
<keyword evidence="7" id="KW-0547">Nucleotide-binding</keyword>
<evidence type="ECO:0000259" key="14">
    <source>
        <dbReference type="Pfam" id="PF01507"/>
    </source>
</evidence>
<evidence type="ECO:0000256" key="8">
    <source>
        <dbReference type="ARBA" id="ARBA00022827"/>
    </source>
</evidence>
<keyword evidence="3" id="KW-0285">Flavoprotein</keyword>
<feature type="domain" description="Replication protein A C-terminal" evidence="15">
    <location>
        <begin position="188"/>
        <end position="280"/>
    </location>
</feature>
<evidence type="ECO:0000256" key="10">
    <source>
        <dbReference type="ARBA" id="ARBA00031145"/>
    </source>
</evidence>
<comment type="caution">
    <text evidence="16">The sequence shown here is derived from an EMBL/GenBank/DDBJ whole genome shotgun (WGS) entry which is preliminary data.</text>
</comment>
<gene>
    <name evidence="16" type="ORF">A7D00_0030</name>
</gene>
<name>A0A178FQR9_TRIVO</name>
<dbReference type="FunFam" id="3.40.50.620:FF:000187">
    <property type="entry name" value="Probable FAD synthetase"/>
    <property type="match status" value="1"/>
</dbReference>
<evidence type="ECO:0000256" key="2">
    <source>
        <dbReference type="ARBA" id="ARBA00012393"/>
    </source>
</evidence>
<dbReference type="Proteomes" id="UP000243519">
    <property type="component" value="Unassembled WGS sequence"/>
</dbReference>
<evidence type="ECO:0000256" key="9">
    <source>
        <dbReference type="ARBA" id="ARBA00022840"/>
    </source>
</evidence>
<proteinExistence type="predicted"/>
<keyword evidence="4" id="KW-0288">FMN</keyword>
<evidence type="ECO:0000256" key="7">
    <source>
        <dbReference type="ARBA" id="ARBA00022741"/>
    </source>
</evidence>
<dbReference type="InterPro" id="IPR014729">
    <property type="entry name" value="Rossmann-like_a/b/a_fold"/>
</dbReference>
<evidence type="ECO:0000256" key="11">
    <source>
        <dbReference type="ARBA" id="ARBA00031871"/>
    </source>
</evidence>
<reference evidence="16 17" key="1">
    <citation type="submission" date="2016-05" db="EMBL/GenBank/DDBJ databases">
        <title>Genome sequencing of Trichophyton violaceum CMCC(F)T3l isolated from hair.</title>
        <authorList>
            <person name="Zhan P."/>
            <person name="Tao Y."/>
            <person name="Liu W."/>
        </authorList>
    </citation>
    <scope>NUCLEOTIDE SEQUENCE [LARGE SCALE GENOMIC DNA]</scope>
    <source>
        <strain evidence="17">CMCC(F)T3l</strain>
    </source>
</reference>
<dbReference type="InterPro" id="IPR002500">
    <property type="entry name" value="PAPS_reduct_dom"/>
</dbReference>
<evidence type="ECO:0000256" key="6">
    <source>
        <dbReference type="ARBA" id="ARBA00022695"/>
    </source>
</evidence>
<evidence type="ECO:0000256" key="12">
    <source>
        <dbReference type="ARBA" id="ARBA00049494"/>
    </source>
</evidence>
<keyword evidence="17" id="KW-1185">Reference proteome</keyword>
<comment type="catalytic activity">
    <reaction evidence="12">
        <text>FMN + ATP + H(+) = FAD + diphosphate</text>
        <dbReference type="Rhea" id="RHEA:17237"/>
        <dbReference type="ChEBI" id="CHEBI:15378"/>
        <dbReference type="ChEBI" id="CHEBI:30616"/>
        <dbReference type="ChEBI" id="CHEBI:33019"/>
        <dbReference type="ChEBI" id="CHEBI:57692"/>
        <dbReference type="ChEBI" id="CHEBI:58210"/>
        <dbReference type="EC" id="2.7.7.2"/>
    </reaction>
</comment>
<accession>A0A178FQR9</accession>
<protein>
    <recommendedName>
        <fullName evidence="2">FAD synthase</fullName>
        <ecNumber evidence="2">2.7.7.2</ecNumber>
    </recommendedName>
    <alternativeName>
        <fullName evidence="10">FAD pyrophosphorylase</fullName>
    </alternativeName>
    <alternativeName>
        <fullName evidence="11">FMN adenylyltransferase</fullName>
    </alternativeName>
</protein>
<dbReference type="EMBL" id="LHPN01000001">
    <property type="protein sequence ID" value="OAL74438.1"/>
    <property type="molecule type" value="Genomic_DNA"/>
</dbReference>
<dbReference type="InterPro" id="IPR014892">
    <property type="entry name" value="RPA_C"/>
</dbReference>
<organism evidence="16 17">
    <name type="scientific">Trichophyton violaceum</name>
    <dbReference type="NCBI Taxonomy" id="34388"/>
    <lineage>
        <taxon>Eukaryota</taxon>
        <taxon>Fungi</taxon>
        <taxon>Dikarya</taxon>
        <taxon>Ascomycota</taxon>
        <taxon>Pezizomycotina</taxon>
        <taxon>Eurotiomycetes</taxon>
        <taxon>Eurotiomycetidae</taxon>
        <taxon>Onygenales</taxon>
        <taxon>Arthrodermataceae</taxon>
        <taxon>Trichophyton</taxon>
    </lineage>
</organism>
<feature type="region of interest" description="Disordered" evidence="13">
    <location>
        <begin position="1"/>
        <end position="36"/>
    </location>
</feature>
<keyword evidence="8" id="KW-0274">FAD</keyword>
<feature type="domain" description="Phosphoadenosine phosphosulphate reductase" evidence="14">
    <location>
        <begin position="506"/>
        <end position="690"/>
    </location>
</feature>
<evidence type="ECO:0000259" key="15">
    <source>
        <dbReference type="Pfam" id="PF08784"/>
    </source>
</evidence>
<dbReference type="CDD" id="cd04478">
    <property type="entry name" value="RPA2_DBD_D"/>
    <property type="match status" value="1"/>
</dbReference>
<sequence length="729" mass="80075">MDYGYGSTPYGGGEGGFAQGDNSSQSKTYSGESRSVRPVTIKQLNDATQAFPEAPSKIDSADINQVCFVGQVRNVNKLATHITYKLDDGTGETDVKYFIPPEEKEAFDELEAMDVMAMDGAGSNAGPAAVTNKSGRPRAYQITTNGYAKVFANVKTFNDRRQVNAVLIRPITNINEYHVHFLEATAVHLHFTKGPPPKAGGASGAGAGTGGGAMDMGGSNLSLPRMSPMARKLYDALSNSRQTNEGMHVNVLAPIMQVNVNEVYKAAEELLGLSVIYHTMSLFSGSSPVGFICPKIDVQRCNGIILRPAYAVQHEPESPRRSYVLDINRRPPLVEGIEKGTTEQQNKNPPYGPQLTPRIQPAQHKALILGRISIRPYLTSTAVKVSHTHHNIQLESRERDKLQAAFVVGSAMTDLNGISQANGADKSSAETALHGAEQQSKETTDILEPPTLPPLSTVTRNLHNQITAFFAEDHDPSSLLYRVQQQTCISLDVIRESLTRYPIHELSISYNGGKDCLVLLLLFLASLHRHCASTSPSSCSSSIASNQSHSSNTPPSHPTYIPAIYAQPRHPFPSVEQFVTQSSQAYHLKLTRHSTDPPHSTIRSTFAEYLSCNPQVRAIFVGTRRTDPHGSKLTHFDRTDHGWPDFMRIHPIIDWHYVEIWAFIKHLGIDYCPLYDQGYTSLGGTNDTHPNPKLKVEGTVENGGVNSHVVTYKPAYELIEDEEERLGRD</sequence>
<evidence type="ECO:0000256" key="3">
    <source>
        <dbReference type="ARBA" id="ARBA00022630"/>
    </source>
</evidence>
<dbReference type="Gene3D" id="2.40.50.140">
    <property type="entry name" value="Nucleic acid-binding proteins"/>
    <property type="match status" value="1"/>
</dbReference>
<dbReference type="InterPro" id="IPR012340">
    <property type="entry name" value="NA-bd_OB-fold"/>
</dbReference>
<dbReference type="Pfam" id="PF08784">
    <property type="entry name" value="RPA_C"/>
    <property type="match status" value="1"/>
</dbReference>
<evidence type="ECO:0000256" key="4">
    <source>
        <dbReference type="ARBA" id="ARBA00022643"/>
    </source>
</evidence>
<dbReference type="CDD" id="cd23948">
    <property type="entry name" value="FAD_synthase"/>
    <property type="match status" value="1"/>
</dbReference>
<evidence type="ECO:0000256" key="5">
    <source>
        <dbReference type="ARBA" id="ARBA00022679"/>
    </source>
</evidence>
<dbReference type="EC" id="2.7.7.2" evidence="2"/>
<evidence type="ECO:0000313" key="16">
    <source>
        <dbReference type="EMBL" id="OAL74438.1"/>
    </source>
</evidence>
<dbReference type="OrthoDB" id="270728at2759"/>
<keyword evidence="6" id="KW-0548">Nucleotidyltransferase</keyword>
<dbReference type="Pfam" id="PF01507">
    <property type="entry name" value="PAPS_reduct"/>
    <property type="match status" value="1"/>
</dbReference>
<comment type="pathway">
    <text evidence="1">Cofactor biosynthesis; FAD biosynthesis; FAD from FMN: step 1/1.</text>
</comment>
<dbReference type="SUPFAM" id="SSF50249">
    <property type="entry name" value="Nucleic acid-binding proteins"/>
    <property type="match status" value="1"/>
</dbReference>
<dbReference type="GO" id="GO:0006747">
    <property type="term" value="P:FAD biosynthetic process"/>
    <property type="evidence" value="ECO:0007669"/>
    <property type="project" value="TreeGrafter"/>
</dbReference>